<dbReference type="PANTHER" id="PTHR43166:SF30">
    <property type="entry name" value="METHIONINE IMPORT ATP-BINDING PROTEIN METN"/>
    <property type="match status" value="1"/>
</dbReference>
<protein>
    <submittedName>
        <fullName evidence="10">D-methionine transporter</fullName>
    </submittedName>
</protein>
<evidence type="ECO:0000256" key="3">
    <source>
        <dbReference type="ARBA" id="ARBA00022475"/>
    </source>
</evidence>
<evidence type="ECO:0000256" key="2">
    <source>
        <dbReference type="ARBA" id="ARBA00022448"/>
    </source>
</evidence>
<dbReference type="GO" id="GO:0016887">
    <property type="term" value="F:ATP hydrolysis activity"/>
    <property type="evidence" value="ECO:0007669"/>
    <property type="project" value="InterPro"/>
</dbReference>
<dbReference type="AlphaFoldDB" id="K4MKH8"/>
<keyword evidence="6" id="KW-1278">Translocase</keyword>
<keyword evidence="3" id="KW-1003">Cell membrane</keyword>
<keyword evidence="7" id="KW-0029">Amino-acid transport</keyword>
<accession>K4MKH8</accession>
<keyword evidence="8" id="KW-0472">Membrane</keyword>
<dbReference type="SMART" id="SM00382">
    <property type="entry name" value="AAA"/>
    <property type="match status" value="1"/>
</dbReference>
<evidence type="ECO:0000256" key="5">
    <source>
        <dbReference type="ARBA" id="ARBA00022840"/>
    </source>
</evidence>
<evidence type="ECO:0000256" key="8">
    <source>
        <dbReference type="ARBA" id="ARBA00023136"/>
    </source>
</evidence>
<evidence type="ECO:0000256" key="4">
    <source>
        <dbReference type="ARBA" id="ARBA00022741"/>
    </source>
</evidence>
<dbReference type="FunFam" id="3.40.50.300:FF:000056">
    <property type="entry name" value="Cell division ATP-binding protein FtsE"/>
    <property type="match status" value="1"/>
</dbReference>
<dbReference type="EMBL" id="JX399380">
    <property type="protein sequence ID" value="AFV25803.1"/>
    <property type="molecule type" value="Genomic_DNA"/>
</dbReference>
<dbReference type="Pfam" id="PF00005">
    <property type="entry name" value="ABC_tran"/>
    <property type="match status" value="1"/>
</dbReference>
<dbReference type="InterPro" id="IPR017871">
    <property type="entry name" value="ABC_transporter-like_CS"/>
</dbReference>
<keyword evidence="2" id="KW-0813">Transport</keyword>
<evidence type="ECO:0000256" key="7">
    <source>
        <dbReference type="ARBA" id="ARBA00022970"/>
    </source>
</evidence>
<comment type="similarity">
    <text evidence="1">Belongs to the ABC transporter superfamily.</text>
</comment>
<dbReference type="PANTHER" id="PTHR43166">
    <property type="entry name" value="AMINO ACID IMPORT ATP-BINDING PROTEIN"/>
    <property type="match status" value="1"/>
</dbReference>
<evidence type="ECO:0000256" key="1">
    <source>
        <dbReference type="ARBA" id="ARBA00005417"/>
    </source>
</evidence>
<sequence length="264" mass="29345">MNVVITFQPIERGFFMIKLRHVSKSYARFEAVKSVSLTIHKREIYGIIGASGAGKSTVLRLINLLETPDSGEVEVNGQTLTSLSSQKLRQARKSIGMIFQHFNLVANKTVYENVVVSLELANYPKKERKSRVIECLQFVGLESFIDKYPAQLSGGQKQRVAIARALANNPQVLLCDEPTSSLDPNTTAEILRVLENINKNLGVTIVVVSHEMDVIKSICHRVTVMADGEVYETISNERKGIPQIGMDPKYFVKQLTKGGESDHA</sequence>
<feature type="domain" description="ABC transporter" evidence="9">
    <location>
        <begin position="17"/>
        <end position="252"/>
    </location>
</feature>
<reference evidence="10" key="1">
    <citation type="submission" date="2012-07" db="EMBL/GenBank/DDBJ databases">
        <title>A Draft Genome for Bacillus alcalophilus strain ATCC 27647.</title>
        <authorList>
            <person name="Attie O."/>
            <person name="Jayaprakash A."/>
            <person name="Sachidanandam R."/>
            <person name="Shah H."/>
            <person name="Paulsen I."/>
            <person name="Morino M."/>
            <person name="Ito M."/>
            <person name="Krulwich T."/>
        </authorList>
    </citation>
    <scope>NUCLEOTIDE SEQUENCE</scope>
    <source>
        <strain evidence="10">ATCC 27647</strain>
    </source>
</reference>
<dbReference type="SUPFAM" id="SSF52540">
    <property type="entry name" value="P-loop containing nucleoside triphosphate hydrolases"/>
    <property type="match status" value="1"/>
</dbReference>
<evidence type="ECO:0000313" key="10">
    <source>
        <dbReference type="EMBL" id="AFV25803.1"/>
    </source>
</evidence>
<dbReference type="GO" id="GO:0005886">
    <property type="term" value="C:plasma membrane"/>
    <property type="evidence" value="ECO:0007669"/>
    <property type="project" value="UniProtKB-ARBA"/>
</dbReference>
<proteinExistence type="inferred from homology"/>
<dbReference type="PROSITE" id="PS50893">
    <property type="entry name" value="ABC_TRANSPORTER_2"/>
    <property type="match status" value="1"/>
</dbReference>
<gene>
    <name evidence="10" type="ORF">BalcAV2186</name>
</gene>
<evidence type="ECO:0000256" key="6">
    <source>
        <dbReference type="ARBA" id="ARBA00022967"/>
    </source>
</evidence>
<dbReference type="Gene3D" id="3.40.50.300">
    <property type="entry name" value="P-loop containing nucleotide triphosphate hydrolases"/>
    <property type="match status" value="1"/>
</dbReference>
<evidence type="ECO:0000259" key="9">
    <source>
        <dbReference type="PROSITE" id="PS50893"/>
    </source>
</evidence>
<name>K4MKH8_ALKAL</name>
<dbReference type="GO" id="GO:0006865">
    <property type="term" value="P:amino acid transport"/>
    <property type="evidence" value="ECO:0007669"/>
    <property type="project" value="UniProtKB-KW"/>
</dbReference>
<keyword evidence="5" id="KW-0067">ATP-binding</keyword>
<dbReference type="InterPro" id="IPR027417">
    <property type="entry name" value="P-loop_NTPase"/>
</dbReference>
<dbReference type="InterPro" id="IPR003593">
    <property type="entry name" value="AAA+_ATPase"/>
</dbReference>
<dbReference type="GO" id="GO:0005524">
    <property type="term" value="F:ATP binding"/>
    <property type="evidence" value="ECO:0007669"/>
    <property type="project" value="UniProtKB-KW"/>
</dbReference>
<dbReference type="InterPro" id="IPR050086">
    <property type="entry name" value="MetN_ABC_transporter-like"/>
</dbReference>
<dbReference type="InterPro" id="IPR003439">
    <property type="entry name" value="ABC_transporter-like_ATP-bd"/>
</dbReference>
<keyword evidence="4" id="KW-0547">Nucleotide-binding</keyword>
<dbReference type="PROSITE" id="PS00211">
    <property type="entry name" value="ABC_TRANSPORTER_1"/>
    <property type="match status" value="1"/>
</dbReference>
<organism evidence="10">
    <name type="scientific">Alkalihalobacillus alcalophilus ATCC 27647 = CGMCC 1.3604</name>
    <dbReference type="NCBI Taxonomy" id="1218173"/>
    <lineage>
        <taxon>Bacteria</taxon>
        <taxon>Bacillati</taxon>
        <taxon>Bacillota</taxon>
        <taxon>Bacilli</taxon>
        <taxon>Bacillales</taxon>
        <taxon>Bacillaceae</taxon>
        <taxon>Alkalihalobacillus</taxon>
    </lineage>
</organism>